<dbReference type="EMBL" id="LCWV01000010">
    <property type="protein sequence ID" value="PWI69973.1"/>
    <property type="molecule type" value="Genomic_DNA"/>
</dbReference>
<keyword evidence="5" id="KW-1185">Reference proteome</keyword>
<dbReference type="EMBL" id="JAWRVI010000036">
    <property type="protein sequence ID" value="KAK4086970.1"/>
    <property type="molecule type" value="Genomic_DNA"/>
</dbReference>
<evidence type="ECO:0000313" key="4">
    <source>
        <dbReference type="Proteomes" id="UP000245956"/>
    </source>
</evidence>
<proteinExistence type="predicted"/>
<protein>
    <submittedName>
        <fullName evidence="3">Uncharacterized protein</fullName>
    </submittedName>
</protein>
<reference evidence="3" key="1">
    <citation type="submission" date="2015-05" db="EMBL/GenBank/DDBJ databases">
        <authorList>
            <person name="Wang D.B."/>
            <person name="Wang M."/>
        </authorList>
    </citation>
    <scope>NUCLEOTIDE SEQUENCE</scope>
    <source>
        <strain evidence="3">36-1</strain>
    </source>
</reference>
<gene>
    <name evidence="3" type="ORF">PCL_00117</name>
    <name evidence="2" type="ORF">Purlil1_8704</name>
</gene>
<feature type="compositionally biased region" description="Basic and acidic residues" evidence="1">
    <location>
        <begin position="1"/>
        <end position="18"/>
    </location>
</feature>
<evidence type="ECO:0000313" key="2">
    <source>
        <dbReference type="EMBL" id="KAK4086970.1"/>
    </source>
</evidence>
<reference evidence="2" key="3">
    <citation type="submission" date="2023-11" db="EMBL/GenBank/DDBJ databases">
        <authorList>
            <person name="Beijen E."/>
            <person name="Ohm R.A."/>
        </authorList>
    </citation>
    <scope>NUCLEOTIDE SEQUENCE</scope>
    <source>
        <strain evidence="2">CBS 150709</strain>
    </source>
</reference>
<dbReference type="Proteomes" id="UP001287286">
    <property type="component" value="Unassembled WGS sequence"/>
</dbReference>
<evidence type="ECO:0000313" key="3">
    <source>
        <dbReference type="EMBL" id="PWI69973.1"/>
    </source>
</evidence>
<name>A0A2U3E651_PURLI</name>
<evidence type="ECO:0000313" key="5">
    <source>
        <dbReference type="Proteomes" id="UP001287286"/>
    </source>
</evidence>
<comment type="caution">
    <text evidence="3">The sequence shown here is derived from an EMBL/GenBank/DDBJ whole genome shotgun (WGS) entry which is preliminary data.</text>
</comment>
<evidence type="ECO:0000256" key="1">
    <source>
        <dbReference type="SAM" id="MobiDB-lite"/>
    </source>
</evidence>
<reference evidence="2 5" key="4">
    <citation type="journal article" date="2024" name="Microbiol. Resour. Announc.">
        <title>Genome annotations for the ascomycete fungi Trichoderma harzianum, Trichoderma aggressivum, and Purpureocillium lilacinum.</title>
        <authorList>
            <person name="Beijen E.P.W."/>
            <person name="Ohm R.A."/>
        </authorList>
    </citation>
    <scope>NUCLEOTIDE SEQUENCE [LARGE SCALE GENOMIC DNA]</scope>
    <source>
        <strain evidence="2 5">CBS 150709</strain>
    </source>
</reference>
<feature type="region of interest" description="Disordered" evidence="1">
    <location>
        <begin position="1"/>
        <end position="39"/>
    </location>
</feature>
<reference evidence="3 4" key="2">
    <citation type="journal article" date="2016" name="Front. Microbiol.">
        <title>Genome and transcriptome sequences reveal the specific parasitism of the nematophagous Purpureocillium lilacinum 36-1.</title>
        <authorList>
            <person name="Xie J."/>
            <person name="Li S."/>
            <person name="Mo C."/>
            <person name="Xiao X."/>
            <person name="Peng D."/>
            <person name="Wang G."/>
            <person name="Xiao Y."/>
        </authorList>
    </citation>
    <scope>NUCLEOTIDE SEQUENCE [LARGE SCALE GENOMIC DNA]</scope>
    <source>
        <strain evidence="3 4">36-1</strain>
    </source>
</reference>
<organism evidence="3 4">
    <name type="scientific">Purpureocillium lilacinum</name>
    <name type="common">Paecilomyces lilacinus</name>
    <dbReference type="NCBI Taxonomy" id="33203"/>
    <lineage>
        <taxon>Eukaryota</taxon>
        <taxon>Fungi</taxon>
        <taxon>Dikarya</taxon>
        <taxon>Ascomycota</taxon>
        <taxon>Pezizomycotina</taxon>
        <taxon>Sordariomycetes</taxon>
        <taxon>Hypocreomycetidae</taxon>
        <taxon>Hypocreales</taxon>
        <taxon>Ophiocordycipitaceae</taxon>
        <taxon>Purpureocillium</taxon>
    </lineage>
</organism>
<dbReference type="Proteomes" id="UP000245956">
    <property type="component" value="Unassembled WGS sequence"/>
</dbReference>
<accession>A0A2U3E651</accession>
<dbReference type="AlphaFoldDB" id="A0A2U3E651"/>
<sequence>MTKDEQRGTSRRVFEGATKKNATRHRGREEESGGSRKIARVGGGVGWRCGKERPATRAQVSVNREAAIRSSRSNSMFRSPPQGAVYDTAAASEVCCLPMATPGRDICPATAGASHSNRRCSRQGMTFGDIAGWASHSLPALGRTSLLVGLDHGGIWPGELNLLPSPIHSRRRIHESARSHAAMDMPGPSMSVYGHYEESCQGPKRDAQAEFMRGSIAVLCQPTRGRVTSSVRGDLCLIATVKCRDPVGQREICCPRQSVVQPAVEGCHVARRA</sequence>